<accession>A0A451B8I6</accession>
<evidence type="ECO:0000313" key="1">
    <source>
        <dbReference type="EMBL" id="VFK23781.1"/>
    </source>
</evidence>
<protein>
    <submittedName>
        <fullName evidence="3">Uncharacterized protein</fullName>
    </submittedName>
</protein>
<name>A0A451B8I6_9GAMM</name>
<evidence type="ECO:0000313" key="2">
    <source>
        <dbReference type="EMBL" id="VFK26682.1"/>
    </source>
</evidence>
<dbReference type="EMBL" id="CAADFQ010000001">
    <property type="protein sequence ID" value="VFK26682.1"/>
    <property type="molecule type" value="Genomic_DNA"/>
</dbReference>
<dbReference type="EMBL" id="CAADGH010000007">
    <property type="protein sequence ID" value="VFK74596.1"/>
    <property type="molecule type" value="Genomic_DNA"/>
</dbReference>
<organism evidence="3">
    <name type="scientific">Candidatus Kentrum sp. MB</name>
    <dbReference type="NCBI Taxonomy" id="2138164"/>
    <lineage>
        <taxon>Bacteria</taxon>
        <taxon>Pseudomonadati</taxon>
        <taxon>Pseudomonadota</taxon>
        <taxon>Gammaproteobacteria</taxon>
        <taxon>Candidatus Kentrum</taxon>
    </lineage>
</organism>
<dbReference type="EMBL" id="CAADFO010000006">
    <property type="protein sequence ID" value="VFK23781.1"/>
    <property type="molecule type" value="Genomic_DNA"/>
</dbReference>
<dbReference type="AlphaFoldDB" id="A0A451B8I6"/>
<reference evidence="3" key="1">
    <citation type="submission" date="2019-02" db="EMBL/GenBank/DDBJ databases">
        <authorList>
            <person name="Gruber-Vodicka R. H."/>
            <person name="Seah K. B. B."/>
        </authorList>
    </citation>
    <scope>NUCLEOTIDE SEQUENCE</scope>
    <source>
        <strain evidence="1">BECK_BZ197</strain>
        <strain evidence="3">BECK_BZ198</strain>
        <strain evidence="2">BECK_BZ199</strain>
    </source>
</reference>
<evidence type="ECO:0000313" key="3">
    <source>
        <dbReference type="EMBL" id="VFK74596.1"/>
    </source>
</evidence>
<sequence>MGTNQLRYLLFKVTIVEEYRLQRINLRSKPFYSLSRKILDKTIKKFPKLKKRHP</sequence>
<gene>
    <name evidence="1" type="ORF">BECKMB1821G_GA0114241_100615</name>
    <name evidence="3" type="ORF">BECKMB1821H_GA0114242_100715</name>
    <name evidence="2" type="ORF">BECKMB1821I_GA0114274_100188</name>
</gene>
<proteinExistence type="predicted"/>